<evidence type="ECO:0000256" key="2">
    <source>
        <dbReference type="SAM" id="Phobius"/>
    </source>
</evidence>
<dbReference type="EMBL" id="AEYI02002259">
    <property type="protein sequence ID" value="KFG28966.1"/>
    <property type="molecule type" value="Genomic_DNA"/>
</dbReference>
<sequence length="566" mass="64702">MGQHRIGALHYFCITVIVYGLWPLAVAGPWSSGILDSPDTGRWRGHANGLTDSSGPEYIRIPRPEREQNSLTGSFLKNDKKKRDTAKALHLPKPVDQKPVSDNRRGGSTRAPEMRRTCSQVPFSQEKTCTRRVVKQKSYSCPSDFFPEVCVEKERQVTVGCKRLSTKEIEFECPTMTSKTICYKMPRTVPSICTRKVSKFSRRPCPKKVQEYICRTKAVQVQETCPRSVTEEVTYPCEKVQSRLECDVQFRVEPATCTREIDVPITYEYETTETERHCRLVKKFVKKTCSKPVMVEETYPCPKKVIKPKCEQVTEDQVKTCTETRIKNESYPCQNVVVERRQSNCTRLAVKREQQLQIRHDQHDKNRRESVTESSVETYPCEKNVPVVVPALCTRDVPYEASFPCSEKVVAEKCLMSEETIAETCTRQVARDEEYACEDVAEVEECEDNEKKIMQTGVLRVDSRTEQYDCDKSISAENCTEFFITVPATCVASIMKTVDDACTRGELHESCEVVEKVVEGTCIEEETIDEEYVCPQLEYDEVSDRCNLHRSVENCRGKKLSTANVN</sequence>
<gene>
    <name evidence="3" type="ORF">TGP89_287960</name>
</gene>
<dbReference type="OrthoDB" id="331242at2759"/>
<organism evidence="3 4">
    <name type="scientific">Toxoplasma gondii p89</name>
    <dbReference type="NCBI Taxonomy" id="943119"/>
    <lineage>
        <taxon>Eukaryota</taxon>
        <taxon>Sar</taxon>
        <taxon>Alveolata</taxon>
        <taxon>Apicomplexa</taxon>
        <taxon>Conoidasida</taxon>
        <taxon>Coccidia</taxon>
        <taxon>Eucoccidiorida</taxon>
        <taxon>Eimeriorina</taxon>
        <taxon>Sarcocystidae</taxon>
        <taxon>Toxoplasma</taxon>
    </lineage>
</organism>
<dbReference type="VEuPathDB" id="ToxoDB:TGP89_287960"/>
<evidence type="ECO:0000256" key="1">
    <source>
        <dbReference type="SAM" id="MobiDB-lite"/>
    </source>
</evidence>
<feature type="transmembrane region" description="Helical" evidence="2">
    <location>
        <begin position="9"/>
        <end position="30"/>
    </location>
</feature>
<protein>
    <submittedName>
        <fullName evidence="3">Putative toxoplasma gondii family D protein</fullName>
    </submittedName>
</protein>
<keyword evidence="2" id="KW-0472">Membrane</keyword>
<proteinExistence type="predicted"/>
<reference evidence="3 4" key="1">
    <citation type="submission" date="2014-03" db="EMBL/GenBank/DDBJ databases">
        <authorList>
            <person name="Sibley D."/>
            <person name="Venepally P."/>
            <person name="Karamycheva S."/>
            <person name="Hadjithomas M."/>
            <person name="Khan A."/>
            <person name="Brunk B."/>
            <person name="Roos D."/>
            <person name="Caler E."/>
            <person name="Lorenzi H."/>
        </authorList>
    </citation>
    <scope>NUCLEOTIDE SEQUENCE [LARGE SCALE GENOMIC DNA]</scope>
    <source>
        <strain evidence="4">p89</strain>
    </source>
</reference>
<evidence type="ECO:0000313" key="4">
    <source>
        <dbReference type="Proteomes" id="UP000028828"/>
    </source>
</evidence>
<dbReference type="Proteomes" id="UP000028828">
    <property type="component" value="Unassembled WGS sequence"/>
</dbReference>
<comment type="caution">
    <text evidence="3">The sequence shown here is derived from an EMBL/GenBank/DDBJ whole genome shotgun (WGS) entry which is preliminary data.</text>
</comment>
<name>A0A086J9Z8_TOXGO</name>
<evidence type="ECO:0000313" key="3">
    <source>
        <dbReference type="EMBL" id="KFG28966.1"/>
    </source>
</evidence>
<feature type="compositionally biased region" description="Basic and acidic residues" evidence="1">
    <location>
        <begin position="77"/>
        <end position="105"/>
    </location>
</feature>
<keyword evidence="2" id="KW-1133">Transmembrane helix</keyword>
<dbReference type="AlphaFoldDB" id="A0A086J9Z8"/>
<feature type="region of interest" description="Disordered" evidence="1">
    <location>
        <begin position="69"/>
        <end position="117"/>
    </location>
</feature>
<accession>A0A086J9Z8</accession>
<keyword evidence="2" id="KW-0812">Transmembrane</keyword>